<dbReference type="Pfam" id="PF03104">
    <property type="entry name" value="DNA_pol_B_exo1"/>
    <property type="match status" value="1"/>
</dbReference>
<dbReference type="SUPFAM" id="SSF53098">
    <property type="entry name" value="Ribonuclease H-like"/>
    <property type="match status" value="1"/>
</dbReference>
<dbReference type="Gene3D" id="1.10.132.60">
    <property type="entry name" value="DNA polymerase family B, C-terminal domain"/>
    <property type="match status" value="1"/>
</dbReference>
<evidence type="ECO:0000313" key="11">
    <source>
        <dbReference type="Proteomes" id="UP000246278"/>
    </source>
</evidence>
<dbReference type="InterPro" id="IPR036397">
    <property type="entry name" value="RNaseH_sf"/>
</dbReference>
<dbReference type="InterPro" id="IPR043502">
    <property type="entry name" value="DNA/RNA_pol_sf"/>
</dbReference>
<evidence type="ECO:0000256" key="6">
    <source>
        <dbReference type="ARBA" id="ARBA00023125"/>
    </source>
</evidence>
<name>A0A317T6D5_9CHLB</name>
<evidence type="ECO:0000256" key="4">
    <source>
        <dbReference type="ARBA" id="ARBA00022695"/>
    </source>
</evidence>
<evidence type="ECO:0000313" key="10">
    <source>
        <dbReference type="EMBL" id="PWW81297.1"/>
    </source>
</evidence>
<comment type="catalytic activity">
    <reaction evidence="7">
        <text>DNA(n) + a 2'-deoxyribonucleoside 5'-triphosphate = DNA(n+1) + diphosphate</text>
        <dbReference type="Rhea" id="RHEA:22508"/>
        <dbReference type="Rhea" id="RHEA-COMP:17339"/>
        <dbReference type="Rhea" id="RHEA-COMP:17340"/>
        <dbReference type="ChEBI" id="CHEBI:33019"/>
        <dbReference type="ChEBI" id="CHEBI:61560"/>
        <dbReference type="ChEBI" id="CHEBI:173112"/>
        <dbReference type="EC" id="2.7.7.7"/>
    </reaction>
</comment>
<comment type="caution">
    <text evidence="10">The sequence shown here is derived from an EMBL/GenBank/DDBJ whole genome shotgun (WGS) entry which is preliminary data.</text>
</comment>
<comment type="similarity">
    <text evidence="1">Belongs to the DNA polymerase type-B family.</text>
</comment>
<dbReference type="EMBL" id="PDNZ01000008">
    <property type="protein sequence ID" value="PWW81297.1"/>
    <property type="molecule type" value="Genomic_DNA"/>
</dbReference>
<dbReference type="Gene3D" id="3.30.420.10">
    <property type="entry name" value="Ribonuclease H-like superfamily/Ribonuclease H"/>
    <property type="match status" value="1"/>
</dbReference>
<dbReference type="PANTHER" id="PTHR10322:SF23">
    <property type="entry name" value="DNA POLYMERASE DELTA CATALYTIC SUBUNIT"/>
    <property type="match status" value="1"/>
</dbReference>
<dbReference type="PRINTS" id="PR00106">
    <property type="entry name" value="DNAPOLB"/>
</dbReference>
<reference evidence="11" key="1">
    <citation type="submission" date="2017-10" db="EMBL/GenBank/DDBJ databases">
        <authorList>
            <person name="Gaisin V.A."/>
            <person name="Rysina M.S."/>
            <person name="Grouzdev D.S."/>
        </authorList>
    </citation>
    <scope>NUCLEOTIDE SEQUENCE [LARGE SCALE GENOMIC DNA]</scope>
    <source>
        <strain evidence="11">V1</strain>
    </source>
</reference>
<gene>
    <name evidence="10" type="ORF">CR164_11190</name>
</gene>
<keyword evidence="3" id="KW-0808">Transferase</keyword>
<evidence type="ECO:0000256" key="1">
    <source>
        <dbReference type="ARBA" id="ARBA00005755"/>
    </source>
</evidence>
<evidence type="ECO:0000256" key="7">
    <source>
        <dbReference type="ARBA" id="ARBA00049244"/>
    </source>
</evidence>
<keyword evidence="5" id="KW-0239">DNA-directed DNA polymerase</keyword>
<dbReference type="Pfam" id="PF00136">
    <property type="entry name" value="DNA_pol_B"/>
    <property type="match status" value="1"/>
</dbReference>
<dbReference type="InterPro" id="IPR050240">
    <property type="entry name" value="DNA_pol_type-B"/>
</dbReference>
<dbReference type="EC" id="2.7.7.7" evidence="2"/>
<dbReference type="InterPro" id="IPR042087">
    <property type="entry name" value="DNA_pol_B_thumb"/>
</dbReference>
<keyword evidence="6" id="KW-0238">DNA-binding</keyword>
<feature type="domain" description="DNA-directed DNA polymerase family B multifunctional" evidence="8">
    <location>
        <begin position="444"/>
        <end position="742"/>
    </location>
</feature>
<protein>
    <recommendedName>
        <fullName evidence="2">DNA-directed DNA polymerase</fullName>
        <ecNumber evidence="2">2.7.7.7</ecNumber>
    </recommendedName>
</protein>
<dbReference type="InterPro" id="IPR006172">
    <property type="entry name" value="DNA-dir_DNA_pol_B"/>
</dbReference>
<dbReference type="InterPro" id="IPR012337">
    <property type="entry name" value="RNaseH-like_sf"/>
</dbReference>
<dbReference type="SMART" id="SM00486">
    <property type="entry name" value="POLBc"/>
    <property type="match status" value="1"/>
</dbReference>
<dbReference type="InterPro" id="IPR006134">
    <property type="entry name" value="DNA-dir_DNA_pol_B_multi_dom"/>
</dbReference>
<evidence type="ECO:0000256" key="2">
    <source>
        <dbReference type="ARBA" id="ARBA00012417"/>
    </source>
</evidence>
<keyword evidence="11" id="KW-1185">Reference proteome</keyword>
<dbReference type="OrthoDB" id="5807460at2"/>
<dbReference type="Proteomes" id="UP000246278">
    <property type="component" value="Unassembled WGS sequence"/>
</dbReference>
<evidence type="ECO:0000259" key="9">
    <source>
        <dbReference type="Pfam" id="PF03104"/>
    </source>
</evidence>
<sequence length="796" mass="91696">MNNNHDNNGNLNTLLFGKDIEERIVGIHQLADNRIRLYVRDKNGVKSRDEEFYPFFFLSEDTLLEGFTPANNEKFWLIKLQGDNFYRFLAIFKTQQNYRNALDHIASKSKQSSQEENDSGVSNNLTYNKGDAVTQYLLQTGKTLFKGMMFEDLYRIQLDIETYYKPEKSTSTKVSIGSDPIIIISLCDNKGWEQVIHTKEQSEKELLQELVTIIQLKDPDVIEGHNIFSFDLSYIQRRCEINGVEFRIGRDGSIPRSFPASIRFAERSLDYPFFDIAGRHVIDTFFLVQNYDVAKRSMPSYGLKAAAKYFGFASPDRTYVEYSEIANLWDNNPERLLDYALDDVRETEKIAALLSGSNFYMTRMIPYTYAQTSRLGPAAKIEALLVREYLKEKHSLPKPEIGQQHMGGFTEVFLKGILGPIVYADVESLYPSIMLSYNICPKSDERKIFPKILTDLKDLRFTAKKKAKEEKEKGNEAAANNFDAMQSSFKILINAMYGYLGFSIGIFNDYEEADRVTTTGQEIARKMIKEFESRDCKVIEVDTDGILFVPPAHIRSKEDEINLVNDVSSVMPKGITIGYDGRYRKMISYLKKNYALLGYDGTIKLKGSSLISRSGEKFGREFVRKGFEKLLEEDVQGLHDLYVSYKEMILNHNWMIDDFSRTESLKNTMEQYKVDTGSGKRPRSITYELALRKKLSVNKGDRITYYVSGSGLQSSHYDKGKLADEWNSSKPDENTQFYLKRLDEFSQKFLPFFKPQDFSSIFSTDTLFSFSPEGIELIKEIRHKETESIDENDIPF</sequence>
<dbReference type="GO" id="GO:0003677">
    <property type="term" value="F:DNA binding"/>
    <property type="evidence" value="ECO:0007669"/>
    <property type="project" value="UniProtKB-KW"/>
</dbReference>
<dbReference type="RefSeq" id="WP_110024085.1">
    <property type="nucleotide sequence ID" value="NZ_PDNZ01000008.1"/>
</dbReference>
<dbReference type="InterPro" id="IPR023211">
    <property type="entry name" value="DNA_pol_palm_dom_sf"/>
</dbReference>
<evidence type="ECO:0000256" key="3">
    <source>
        <dbReference type="ARBA" id="ARBA00022679"/>
    </source>
</evidence>
<dbReference type="InterPro" id="IPR006133">
    <property type="entry name" value="DNA-dir_DNA_pol_B_exonuc"/>
</dbReference>
<dbReference type="CDD" id="cd05785">
    <property type="entry name" value="DNA_polB_like2_exo"/>
    <property type="match status" value="1"/>
</dbReference>
<dbReference type="Gene3D" id="3.90.1600.10">
    <property type="entry name" value="Palm domain of DNA polymerase"/>
    <property type="match status" value="1"/>
</dbReference>
<evidence type="ECO:0000259" key="8">
    <source>
        <dbReference type="Pfam" id="PF00136"/>
    </source>
</evidence>
<organism evidence="10 11">
    <name type="scientific">Prosthecochloris marina</name>
    <dbReference type="NCBI Taxonomy" id="2017681"/>
    <lineage>
        <taxon>Bacteria</taxon>
        <taxon>Pseudomonadati</taxon>
        <taxon>Chlorobiota</taxon>
        <taxon>Chlorobiia</taxon>
        <taxon>Chlorobiales</taxon>
        <taxon>Chlorobiaceae</taxon>
        <taxon>Prosthecochloris</taxon>
    </lineage>
</organism>
<accession>A0A317T6D5</accession>
<dbReference type="PANTHER" id="PTHR10322">
    <property type="entry name" value="DNA POLYMERASE CATALYTIC SUBUNIT"/>
    <property type="match status" value="1"/>
</dbReference>
<dbReference type="GO" id="GO:0003887">
    <property type="term" value="F:DNA-directed DNA polymerase activity"/>
    <property type="evidence" value="ECO:0007669"/>
    <property type="project" value="UniProtKB-KW"/>
</dbReference>
<evidence type="ECO:0000256" key="5">
    <source>
        <dbReference type="ARBA" id="ARBA00022932"/>
    </source>
</evidence>
<proteinExistence type="inferred from homology"/>
<feature type="domain" description="DNA-directed DNA polymerase family B exonuclease" evidence="9">
    <location>
        <begin position="196"/>
        <end position="305"/>
    </location>
</feature>
<keyword evidence="4" id="KW-0548">Nucleotidyltransferase</keyword>
<dbReference type="GO" id="GO:0000166">
    <property type="term" value="F:nucleotide binding"/>
    <property type="evidence" value="ECO:0007669"/>
    <property type="project" value="InterPro"/>
</dbReference>
<dbReference type="SUPFAM" id="SSF56672">
    <property type="entry name" value="DNA/RNA polymerases"/>
    <property type="match status" value="1"/>
</dbReference>
<dbReference type="AlphaFoldDB" id="A0A317T6D5"/>